<dbReference type="AlphaFoldDB" id="L9KPC3"/>
<feature type="region of interest" description="Disordered" evidence="1">
    <location>
        <begin position="1"/>
        <end position="78"/>
    </location>
</feature>
<organism evidence="2 3">
    <name type="scientific">Tupaia chinensis</name>
    <name type="common">Chinese tree shrew</name>
    <name type="synonym">Tupaia belangeri chinensis</name>
    <dbReference type="NCBI Taxonomy" id="246437"/>
    <lineage>
        <taxon>Eukaryota</taxon>
        <taxon>Metazoa</taxon>
        <taxon>Chordata</taxon>
        <taxon>Craniata</taxon>
        <taxon>Vertebrata</taxon>
        <taxon>Euteleostomi</taxon>
        <taxon>Mammalia</taxon>
        <taxon>Eutheria</taxon>
        <taxon>Euarchontoglires</taxon>
        <taxon>Scandentia</taxon>
        <taxon>Tupaiidae</taxon>
        <taxon>Tupaia</taxon>
    </lineage>
</organism>
<evidence type="ECO:0000313" key="2">
    <source>
        <dbReference type="EMBL" id="ELW62987.1"/>
    </source>
</evidence>
<feature type="compositionally biased region" description="Basic and acidic residues" evidence="1">
    <location>
        <begin position="23"/>
        <end position="33"/>
    </location>
</feature>
<keyword evidence="3" id="KW-1185">Reference proteome</keyword>
<accession>L9KPC3</accession>
<dbReference type="InParanoid" id="L9KPC3"/>
<reference evidence="3" key="1">
    <citation type="submission" date="2012-07" db="EMBL/GenBank/DDBJ databases">
        <title>Genome of the Chinese tree shrew, a rising model animal genetically related to primates.</title>
        <authorList>
            <person name="Zhang G."/>
            <person name="Fan Y."/>
            <person name="Yao Y."/>
            <person name="Huang Z."/>
        </authorList>
    </citation>
    <scope>NUCLEOTIDE SEQUENCE [LARGE SCALE GENOMIC DNA]</scope>
</reference>
<reference evidence="3" key="2">
    <citation type="journal article" date="2013" name="Nat. Commun.">
        <title>Genome of the Chinese tree shrew.</title>
        <authorList>
            <person name="Fan Y."/>
            <person name="Huang Z.Y."/>
            <person name="Cao C.C."/>
            <person name="Chen C.S."/>
            <person name="Chen Y.X."/>
            <person name="Fan D.D."/>
            <person name="He J."/>
            <person name="Hou H.L."/>
            <person name="Hu L."/>
            <person name="Hu X.T."/>
            <person name="Jiang X.T."/>
            <person name="Lai R."/>
            <person name="Lang Y.S."/>
            <person name="Liang B."/>
            <person name="Liao S.G."/>
            <person name="Mu D."/>
            <person name="Ma Y.Y."/>
            <person name="Niu Y.Y."/>
            <person name="Sun X.Q."/>
            <person name="Xia J.Q."/>
            <person name="Xiao J."/>
            <person name="Xiong Z.Q."/>
            <person name="Xu L."/>
            <person name="Yang L."/>
            <person name="Zhang Y."/>
            <person name="Zhao W."/>
            <person name="Zhao X.D."/>
            <person name="Zheng Y.T."/>
            <person name="Zhou J.M."/>
            <person name="Zhu Y.B."/>
            <person name="Zhang G.J."/>
            <person name="Wang J."/>
            <person name="Yao Y.G."/>
        </authorList>
    </citation>
    <scope>NUCLEOTIDE SEQUENCE [LARGE SCALE GENOMIC DNA]</scope>
</reference>
<evidence type="ECO:0000256" key="1">
    <source>
        <dbReference type="SAM" id="MobiDB-lite"/>
    </source>
</evidence>
<sequence length="78" mass="8643">MPRTKRNTPQHHRNDTTPLKAAVSKELHPRKASDVGGFRKKRRKGAANAASVKEEGSSRTPMQLRSKAAFLPSPLCHD</sequence>
<feature type="compositionally biased region" description="Basic residues" evidence="1">
    <location>
        <begin position="1"/>
        <end position="11"/>
    </location>
</feature>
<protein>
    <submittedName>
        <fullName evidence="2">Uncharacterized protein</fullName>
    </submittedName>
</protein>
<evidence type="ECO:0000313" key="3">
    <source>
        <dbReference type="Proteomes" id="UP000011518"/>
    </source>
</evidence>
<dbReference type="Proteomes" id="UP000011518">
    <property type="component" value="Unassembled WGS sequence"/>
</dbReference>
<proteinExistence type="predicted"/>
<gene>
    <name evidence="2" type="ORF">TREES_T100001612</name>
</gene>
<dbReference type="EMBL" id="KB320797">
    <property type="protein sequence ID" value="ELW62987.1"/>
    <property type="molecule type" value="Genomic_DNA"/>
</dbReference>
<name>L9KPC3_TUPCH</name>